<gene>
    <name evidence="1" type="ORF">RI845_02805</name>
</gene>
<name>A0ABY9TJR9_9GAMM</name>
<reference evidence="2" key="1">
    <citation type="submission" date="2023-09" db="EMBL/GenBank/DDBJ databases">
        <authorList>
            <person name="Li S."/>
            <person name="Li X."/>
            <person name="Zhang C."/>
            <person name="Zhao Z."/>
        </authorList>
    </citation>
    <scope>NUCLEOTIDE SEQUENCE [LARGE SCALE GENOMIC DNA]</scope>
    <source>
        <strain evidence="2">SQ345</strain>
    </source>
</reference>
<keyword evidence="2" id="KW-1185">Reference proteome</keyword>
<organism evidence="1 2">
    <name type="scientific">Thalassotalea nanhaiensis</name>
    <dbReference type="NCBI Taxonomy" id="3065648"/>
    <lineage>
        <taxon>Bacteria</taxon>
        <taxon>Pseudomonadati</taxon>
        <taxon>Pseudomonadota</taxon>
        <taxon>Gammaproteobacteria</taxon>
        <taxon>Alteromonadales</taxon>
        <taxon>Colwelliaceae</taxon>
        <taxon>Thalassotalea</taxon>
    </lineage>
</organism>
<dbReference type="InterPro" id="IPR028960">
    <property type="entry name" value="Imm27"/>
</dbReference>
<accession>A0ABY9TJR9</accession>
<evidence type="ECO:0000313" key="1">
    <source>
        <dbReference type="EMBL" id="WNC69093.1"/>
    </source>
</evidence>
<dbReference type="RefSeq" id="WP_348388237.1">
    <property type="nucleotide sequence ID" value="NZ_CP134146.1"/>
</dbReference>
<dbReference type="Pfam" id="PF15590">
    <property type="entry name" value="Imm27"/>
    <property type="match status" value="1"/>
</dbReference>
<dbReference type="EMBL" id="CP134146">
    <property type="protein sequence ID" value="WNC69093.1"/>
    <property type="molecule type" value="Genomic_DNA"/>
</dbReference>
<evidence type="ECO:0000313" key="2">
    <source>
        <dbReference type="Proteomes" id="UP001248581"/>
    </source>
</evidence>
<protein>
    <submittedName>
        <fullName evidence="1">Imm27 family immunity protein</fullName>
    </submittedName>
</protein>
<proteinExistence type="predicted"/>
<dbReference type="Proteomes" id="UP001248581">
    <property type="component" value="Chromosome"/>
</dbReference>
<sequence>MDVITDVETINDFIKCRCKKLTTDSSDWETLYINEDANEYWVKSYPNSECHGGGNPILSRITSLEVEQKFGSTERQK</sequence>